<name>A0A9P5NKE6_GYMJU</name>
<gene>
    <name evidence="1" type="ORF">CPB84DRAFT_1331388</name>
</gene>
<reference evidence="1" key="1">
    <citation type="submission" date="2020-11" db="EMBL/GenBank/DDBJ databases">
        <authorList>
            <consortium name="DOE Joint Genome Institute"/>
            <person name="Ahrendt S."/>
            <person name="Riley R."/>
            <person name="Andreopoulos W."/>
            <person name="LaButti K."/>
            <person name="Pangilinan J."/>
            <person name="Ruiz-duenas F.J."/>
            <person name="Barrasa J.M."/>
            <person name="Sanchez-Garcia M."/>
            <person name="Camarero S."/>
            <person name="Miyauchi S."/>
            <person name="Serrano A."/>
            <person name="Linde D."/>
            <person name="Babiker R."/>
            <person name="Drula E."/>
            <person name="Ayuso-Fernandez I."/>
            <person name="Pacheco R."/>
            <person name="Padilla G."/>
            <person name="Ferreira P."/>
            <person name="Barriuso J."/>
            <person name="Kellner H."/>
            <person name="Castanera R."/>
            <person name="Alfaro M."/>
            <person name="Ramirez L."/>
            <person name="Pisabarro A.G."/>
            <person name="Kuo A."/>
            <person name="Tritt A."/>
            <person name="Lipzen A."/>
            <person name="He G."/>
            <person name="Yan M."/>
            <person name="Ng V."/>
            <person name="Cullen D."/>
            <person name="Martin F."/>
            <person name="Rosso M.-N."/>
            <person name="Henrissat B."/>
            <person name="Hibbett D."/>
            <person name="Martinez A.T."/>
            <person name="Grigoriev I.V."/>
        </authorList>
    </citation>
    <scope>NUCLEOTIDE SEQUENCE</scope>
    <source>
        <strain evidence="1">AH 44721</strain>
    </source>
</reference>
<sequence>MKEISAEIRPVLDEDNQTAQLHAWAKKHGIKVTYFTMSRGRKLTIVTTKIADKWLFSRALEKFSSTQRCIDQLIRFARSDFSFQLFNRSCEIVPLDPRTFSSESDIIIIRPTDAEWKAIALELGVEETRLSAAFVRPLAKRFKWRKSVIH</sequence>
<accession>A0A9P5NKE6</accession>
<protein>
    <submittedName>
        <fullName evidence="1">Uncharacterized protein</fullName>
    </submittedName>
</protein>
<organism evidence="1 2">
    <name type="scientific">Gymnopilus junonius</name>
    <name type="common">Spectacular rustgill mushroom</name>
    <name type="synonym">Gymnopilus spectabilis subsp. junonius</name>
    <dbReference type="NCBI Taxonomy" id="109634"/>
    <lineage>
        <taxon>Eukaryota</taxon>
        <taxon>Fungi</taxon>
        <taxon>Dikarya</taxon>
        <taxon>Basidiomycota</taxon>
        <taxon>Agaricomycotina</taxon>
        <taxon>Agaricomycetes</taxon>
        <taxon>Agaricomycetidae</taxon>
        <taxon>Agaricales</taxon>
        <taxon>Agaricineae</taxon>
        <taxon>Hymenogastraceae</taxon>
        <taxon>Gymnopilus</taxon>
    </lineage>
</organism>
<proteinExistence type="predicted"/>
<dbReference type="Proteomes" id="UP000724874">
    <property type="component" value="Unassembled WGS sequence"/>
</dbReference>
<evidence type="ECO:0000313" key="2">
    <source>
        <dbReference type="Proteomes" id="UP000724874"/>
    </source>
</evidence>
<dbReference type="AlphaFoldDB" id="A0A9P5NKE6"/>
<keyword evidence="2" id="KW-1185">Reference proteome</keyword>
<evidence type="ECO:0000313" key="1">
    <source>
        <dbReference type="EMBL" id="KAF8892784.1"/>
    </source>
</evidence>
<comment type="caution">
    <text evidence="1">The sequence shown here is derived from an EMBL/GenBank/DDBJ whole genome shotgun (WGS) entry which is preliminary data.</text>
</comment>
<dbReference type="EMBL" id="JADNYJ010000068">
    <property type="protein sequence ID" value="KAF8892784.1"/>
    <property type="molecule type" value="Genomic_DNA"/>
</dbReference>